<proteinExistence type="predicted"/>
<evidence type="ECO:0000259" key="3">
    <source>
        <dbReference type="Pfam" id="PF16344"/>
    </source>
</evidence>
<keyword evidence="1" id="KW-0472">Membrane</keyword>
<evidence type="ECO:0000259" key="2">
    <source>
        <dbReference type="Pfam" id="PF04773"/>
    </source>
</evidence>
<keyword evidence="1" id="KW-0812">Transmembrane</keyword>
<comment type="caution">
    <text evidence="4">The sequence shown here is derived from an EMBL/GenBank/DDBJ whole genome shotgun (WGS) entry which is preliminary data.</text>
</comment>
<keyword evidence="5" id="KW-1185">Reference proteome</keyword>
<name>A0A0C1FQU9_9SPHI</name>
<dbReference type="Pfam" id="PF16344">
    <property type="entry name" value="FecR_C"/>
    <property type="match status" value="1"/>
</dbReference>
<dbReference type="Proteomes" id="UP000031246">
    <property type="component" value="Unassembled WGS sequence"/>
</dbReference>
<dbReference type="InterPro" id="IPR032508">
    <property type="entry name" value="FecR_C"/>
</dbReference>
<dbReference type="RefSeq" id="WP_039475708.1">
    <property type="nucleotide sequence ID" value="NZ_JSYN01000011.1"/>
</dbReference>
<evidence type="ECO:0008006" key="6">
    <source>
        <dbReference type="Google" id="ProtNLM"/>
    </source>
</evidence>
<evidence type="ECO:0000256" key="1">
    <source>
        <dbReference type="SAM" id="Phobius"/>
    </source>
</evidence>
<accession>A0A0C1FQU9</accession>
<dbReference type="Pfam" id="PF04773">
    <property type="entry name" value="FecR"/>
    <property type="match status" value="1"/>
</dbReference>
<dbReference type="EMBL" id="JSYN01000011">
    <property type="protein sequence ID" value="KIA94118.1"/>
    <property type="molecule type" value="Genomic_DNA"/>
</dbReference>
<feature type="domain" description="Protein FecR C-terminal" evidence="3">
    <location>
        <begin position="318"/>
        <end position="386"/>
    </location>
</feature>
<gene>
    <name evidence="4" type="ORF">OC25_11050</name>
</gene>
<dbReference type="InterPro" id="IPR012373">
    <property type="entry name" value="Ferrdict_sens_TM"/>
</dbReference>
<dbReference type="PANTHER" id="PTHR30273:SF2">
    <property type="entry name" value="PROTEIN FECR"/>
    <property type="match status" value="1"/>
</dbReference>
<dbReference type="Gene3D" id="2.60.120.1440">
    <property type="match status" value="1"/>
</dbReference>
<organism evidence="4 5">
    <name type="scientific">Pedobacter kyungheensis</name>
    <dbReference type="NCBI Taxonomy" id="1069985"/>
    <lineage>
        <taxon>Bacteria</taxon>
        <taxon>Pseudomonadati</taxon>
        <taxon>Bacteroidota</taxon>
        <taxon>Sphingobacteriia</taxon>
        <taxon>Sphingobacteriales</taxon>
        <taxon>Sphingobacteriaceae</taxon>
        <taxon>Pedobacter</taxon>
    </lineage>
</organism>
<dbReference type="PANTHER" id="PTHR30273">
    <property type="entry name" value="PERIPLASMIC SIGNAL SENSOR AND SIGMA FACTOR ACTIVATOR FECR-RELATED"/>
    <property type="match status" value="1"/>
</dbReference>
<dbReference type="Gene3D" id="3.55.50.30">
    <property type="match status" value="1"/>
</dbReference>
<evidence type="ECO:0000313" key="4">
    <source>
        <dbReference type="EMBL" id="KIA94118.1"/>
    </source>
</evidence>
<dbReference type="AlphaFoldDB" id="A0A0C1FQU9"/>
<protein>
    <recommendedName>
        <fullName evidence="6">Iron dicitrate transport regulator FecR</fullName>
    </recommendedName>
</protein>
<sequence>MKEEDFELAELISGYLRCTLTPEEEERLKSLLAADEKRYKLLEAYRAAGPTAARLANMDSVDVDQAWRKVNSRFQATQVVQRKNRYAWLKYAAILIAVIGVSIFYFNLNKPDPGIIPDITKTYKNDVLPGTQTAKLILSDGTQIALDKEKQVIGDEKGTTIVSNQGEISYGQSATNALAAAKYNTLIVPKAGTYKVTLPDGSKVMLNAMSELEFPVSFTSNERIVSLKGEAYFEVAKDAARPFKVKLNESEVEVLGTHFNISAYNQTAKTTLLEGSVRVSNAKSSNMLIPGKQALSDQQNIAVTKGDVDKAVAWCKGDFYFSNDAIEPVLTEISRWYDLKLVYKRKIPEIHITGHVSRKAKLSEVLDMLKDVSNLSFGIEGRNLIINQPNINQTEKI</sequence>
<feature type="domain" description="FecR protein" evidence="2">
    <location>
        <begin position="189"/>
        <end position="278"/>
    </location>
</feature>
<reference evidence="4 5" key="1">
    <citation type="submission" date="2014-10" db="EMBL/GenBank/DDBJ databases">
        <title>Pedobacter Kyungheensis.</title>
        <authorList>
            <person name="Anderson B.M."/>
            <person name="Newman J.D."/>
        </authorList>
    </citation>
    <scope>NUCLEOTIDE SEQUENCE [LARGE SCALE GENOMIC DNA]</scope>
    <source>
        <strain evidence="4 5">KACC 16221</strain>
    </source>
</reference>
<keyword evidence="1" id="KW-1133">Transmembrane helix</keyword>
<dbReference type="OrthoDB" id="1099963at2"/>
<dbReference type="InterPro" id="IPR006860">
    <property type="entry name" value="FecR"/>
</dbReference>
<feature type="transmembrane region" description="Helical" evidence="1">
    <location>
        <begin position="88"/>
        <end position="108"/>
    </location>
</feature>
<dbReference type="GO" id="GO:0016989">
    <property type="term" value="F:sigma factor antagonist activity"/>
    <property type="evidence" value="ECO:0007669"/>
    <property type="project" value="TreeGrafter"/>
</dbReference>
<evidence type="ECO:0000313" key="5">
    <source>
        <dbReference type="Proteomes" id="UP000031246"/>
    </source>
</evidence>